<feature type="transmembrane region" description="Helical" evidence="6">
    <location>
        <begin position="130"/>
        <end position="151"/>
    </location>
</feature>
<reference evidence="7 8" key="1">
    <citation type="journal article" date="2019" name="Int. J. Syst. Evol. Microbiol.">
        <title>The Global Catalogue of Microorganisms (GCM) 10K type strain sequencing project: providing services to taxonomists for standard genome sequencing and annotation.</title>
        <authorList>
            <consortium name="The Broad Institute Genomics Platform"/>
            <consortium name="The Broad Institute Genome Sequencing Center for Infectious Disease"/>
            <person name="Wu L."/>
            <person name="Ma J."/>
        </authorList>
    </citation>
    <scope>NUCLEOTIDE SEQUENCE [LARGE SCALE GENOMIC DNA]</scope>
    <source>
        <strain evidence="7 8">JCM 14306</strain>
    </source>
</reference>
<comment type="caution">
    <text evidence="7">The sequence shown here is derived from an EMBL/GenBank/DDBJ whole genome shotgun (WGS) entry which is preliminary data.</text>
</comment>
<dbReference type="EMBL" id="BAAANE010000009">
    <property type="protein sequence ID" value="GAA1652715.1"/>
    <property type="molecule type" value="Genomic_DNA"/>
</dbReference>
<name>A0ABN2FLL2_9ACTN</name>
<feature type="transmembrane region" description="Helical" evidence="6">
    <location>
        <begin position="229"/>
        <end position="251"/>
    </location>
</feature>
<keyword evidence="3 6" id="KW-0812">Transmembrane</keyword>
<evidence type="ECO:0008006" key="9">
    <source>
        <dbReference type="Google" id="ProtNLM"/>
    </source>
</evidence>
<protein>
    <recommendedName>
        <fullName evidence="9">Polysaccharide biosynthesis protein</fullName>
    </recommendedName>
</protein>
<feature type="transmembrane region" description="Helical" evidence="6">
    <location>
        <begin position="257"/>
        <end position="285"/>
    </location>
</feature>
<evidence type="ECO:0000256" key="3">
    <source>
        <dbReference type="ARBA" id="ARBA00022692"/>
    </source>
</evidence>
<feature type="transmembrane region" description="Helical" evidence="6">
    <location>
        <begin position="21"/>
        <end position="43"/>
    </location>
</feature>
<evidence type="ECO:0000313" key="8">
    <source>
        <dbReference type="Proteomes" id="UP001501319"/>
    </source>
</evidence>
<evidence type="ECO:0000256" key="1">
    <source>
        <dbReference type="ARBA" id="ARBA00004651"/>
    </source>
</evidence>
<feature type="transmembrane region" description="Helical" evidence="6">
    <location>
        <begin position="163"/>
        <end position="183"/>
    </location>
</feature>
<evidence type="ECO:0000256" key="2">
    <source>
        <dbReference type="ARBA" id="ARBA00022475"/>
    </source>
</evidence>
<proteinExistence type="predicted"/>
<dbReference type="InterPro" id="IPR050833">
    <property type="entry name" value="Poly_Biosynth_Transport"/>
</dbReference>
<feature type="transmembrane region" description="Helical" evidence="6">
    <location>
        <begin position="396"/>
        <end position="416"/>
    </location>
</feature>
<dbReference type="RefSeq" id="WP_344114574.1">
    <property type="nucleotide sequence ID" value="NZ_BAAANE010000009.1"/>
</dbReference>
<keyword evidence="8" id="KW-1185">Reference proteome</keyword>
<comment type="subcellular location">
    <subcellularLocation>
        <location evidence="1">Cell membrane</location>
        <topology evidence="1">Multi-pass membrane protein</topology>
    </subcellularLocation>
</comment>
<evidence type="ECO:0000256" key="5">
    <source>
        <dbReference type="ARBA" id="ARBA00023136"/>
    </source>
</evidence>
<evidence type="ECO:0000256" key="6">
    <source>
        <dbReference type="SAM" id="Phobius"/>
    </source>
</evidence>
<evidence type="ECO:0000313" key="7">
    <source>
        <dbReference type="EMBL" id="GAA1652715.1"/>
    </source>
</evidence>
<dbReference type="Proteomes" id="UP001501319">
    <property type="component" value="Unassembled WGS sequence"/>
</dbReference>
<feature type="transmembrane region" description="Helical" evidence="6">
    <location>
        <begin position="189"/>
        <end position="208"/>
    </location>
</feature>
<gene>
    <name evidence="7" type="ORF">GCM10009744_50820</name>
</gene>
<organism evidence="7 8">
    <name type="scientific">Kribbella alba</name>
    <dbReference type="NCBI Taxonomy" id="190197"/>
    <lineage>
        <taxon>Bacteria</taxon>
        <taxon>Bacillati</taxon>
        <taxon>Actinomycetota</taxon>
        <taxon>Actinomycetes</taxon>
        <taxon>Propionibacteriales</taxon>
        <taxon>Kribbellaceae</taxon>
        <taxon>Kribbella</taxon>
    </lineage>
</organism>
<feature type="transmembrane region" description="Helical" evidence="6">
    <location>
        <begin position="105"/>
        <end position="124"/>
    </location>
</feature>
<evidence type="ECO:0000256" key="4">
    <source>
        <dbReference type="ARBA" id="ARBA00022989"/>
    </source>
</evidence>
<feature type="transmembrane region" description="Helical" evidence="6">
    <location>
        <begin position="335"/>
        <end position="357"/>
    </location>
</feature>
<keyword evidence="2" id="KW-1003">Cell membrane</keyword>
<accession>A0ABN2FLL2</accession>
<keyword evidence="4 6" id="KW-1133">Transmembrane helix</keyword>
<dbReference type="PANTHER" id="PTHR30250">
    <property type="entry name" value="PST FAMILY PREDICTED COLANIC ACID TRANSPORTER"/>
    <property type="match status" value="1"/>
</dbReference>
<feature type="transmembrane region" description="Helical" evidence="6">
    <location>
        <begin position="55"/>
        <end position="75"/>
    </location>
</feature>
<dbReference type="PANTHER" id="PTHR30250:SF11">
    <property type="entry name" value="O-ANTIGEN TRANSPORTER-RELATED"/>
    <property type="match status" value="1"/>
</dbReference>
<sequence>MTSDTTPEQQPSAAAPPQQTFLRSATVVAVGMGIMNVAAYGFTLVAVHRLIPEQFGAVTALLGLLLIGNVASLGLQASGARRIATHTGSGEAALADAMLKAGRRAALGLTALSLLLTPLFVFLLHIDSVVAALLLAPTLGCLTLMGSQLGVLQGGKNWTELAAVYTSTGVGRLVFGGGALLIHPSLTSAMVGIALGAAVPALLGGFLLRGSTGGTPEQVKEVLRETIHGTHTLLAFFVIANADVLLARGLLDEKSSGYYAAGVIVAKACLFLPQFVIVIVFPSLASTPGDTLRLRRAIQAVAALGVCCVLGALILPDVVVAVVGGAAKYAALGPIAWLFALAGSSYAVLQLVVYAAIAQQEKRAALLIWVGLIGLAVAALIILGTNIATGMTGVKVLAAMTSTCALALSAALASGLHRQAADNA</sequence>
<feature type="transmembrane region" description="Helical" evidence="6">
    <location>
        <begin position="364"/>
        <end position="384"/>
    </location>
</feature>
<keyword evidence="5 6" id="KW-0472">Membrane</keyword>
<feature type="transmembrane region" description="Helical" evidence="6">
    <location>
        <begin position="297"/>
        <end position="315"/>
    </location>
</feature>